<organism evidence="2">
    <name type="scientific">Sedimenticola thiotaurini</name>
    <dbReference type="NCBI Taxonomy" id="1543721"/>
    <lineage>
        <taxon>Bacteria</taxon>
        <taxon>Pseudomonadati</taxon>
        <taxon>Pseudomonadota</taxon>
        <taxon>Gammaproteobacteria</taxon>
        <taxon>Chromatiales</taxon>
        <taxon>Sedimenticolaceae</taxon>
        <taxon>Sedimenticola</taxon>
    </lineage>
</organism>
<proteinExistence type="predicted"/>
<reference evidence="2" key="1">
    <citation type="journal article" date="2020" name="mSystems">
        <title>Genome- and Community-Level Interaction Insights into Carbon Utilization and Element Cycling Functions of Hydrothermarchaeota in Hydrothermal Sediment.</title>
        <authorList>
            <person name="Zhou Z."/>
            <person name="Liu Y."/>
            <person name="Xu W."/>
            <person name="Pan J."/>
            <person name="Luo Z.H."/>
            <person name="Li M."/>
        </authorList>
    </citation>
    <scope>NUCLEOTIDE SEQUENCE [LARGE SCALE GENOMIC DNA]</scope>
    <source>
        <strain evidence="2">HyVt-443</strain>
    </source>
</reference>
<sequence length="109" mass="12412">MGRRNEVDRLVQEMEHEMRLLGIWSSIPPSAEALASEFPFCYDTLQFDQWLQWVFLPRIHAVLDAGAALPAASDIAPLAEVWFIEQEMAQEAARLVGLIRRFDQVISGQ</sequence>
<dbReference type="EMBL" id="DRKP01000053">
    <property type="protein sequence ID" value="HEB95682.1"/>
    <property type="molecule type" value="Genomic_DNA"/>
</dbReference>
<dbReference type="SUPFAM" id="SSF158452">
    <property type="entry name" value="YqcC-like"/>
    <property type="match status" value="1"/>
</dbReference>
<feature type="domain" description="YqcC-like" evidence="1">
    <location>
        <begin position="7"/>
        <end position="104"/>
    </location>
</feature>
<dbReference type="Gene3D" id="1.20.1440.40">
    <property type="entry name" value="YqcC-like"/>
    <property type="match status" value="1"/>
</dbReference>
<dbReference type="PIRSF" id="PIRSF006257">
    <property type="entry name" value="UCP006257"/>
    <property type="match status" value="1"/>
</dbReference>
<dbReference type="InterPro" id="IPR007384">
    <property type="entry name" value="UCP006257"/>
</dbReference>
<dbReference type="InterPro" id="IPR023376">
    <property type="entry name" value="YqcC-like_dom"/>
</dbReference>
<dbReference type="InterPro" id="IPR036814">
    <property type="entry name" value="YqcC-like_sf"/>
</dbReference>
<dbReference type="Pfam" id="PF04287">
    <property type="entry name" value="DUF446"/>
    <property type="match status" value="1"/>
</dbReference>
<dbReference type="PANTHER" id="PTHR39586:SF1">
    <property type="entry name" value="CYTOPLASMIC PROTEIN"/>
    <property type="match status" value="1"/>
</dbReference>
<dbReference type="Proteomes" id="UP000886251">
    <property type="component" value="Unassembled WGS sequence"/>
</dbReference>
<dbReference type="PANTHER" id="PTHR39586">
    <property type="entry name" value="CYTOPLASMIC PROTEIN-RELATED"/>
    <property type="match status" value="1"/>
</dbReference>
<accession>A0A831RI80</accession>
<name>A0A831RI80_9GAMM</name>
<evidence type="ECO:0000313" key="2">
    <source>
        <dbReference type="EMBL" id="HEB95682.1"/>
    </source>
</evidence>
<comment type="caution">
    <text evidence="2">The sequence shown here is derived from an EMBL/GenBank/DDBJ whole genome shotgun (WGS) entry which is preliminary data.</text>
</comment>
<gene>
    <name evidence="2" type="ORF">ENI96_04535</name>
</gene>
<dbReference type="GO" id="GO:0044010">
    <property type="term" value="P:single-species biofilm formation"/>
    <property type="evidence" value="ECO:0007669"/>
    <property type="project" value="TreeGrafter"/>
</dbReference>
<protein>
    <submittedName>
        <fullName evidence="2">YqcC family protein</fullName>
    </submittedName>
</protein>
<evidence type="ECO:0000259" key="1">
    <source>
        <dbReference type="Pfam" id="PF04287"/>
    </source>
</evidence>
<dbReference type="AlphaFoldDB" id="A0A831RI80"/>